<name>A0A367FLP9_9ACTN</name>
<gene>
    <name evidence="3" type="ORF">DQ384_11465</name>
</gene>
<dbReference type="EMBL" id="QOIL01000005">
    <property type="protein sequence ID" value="RCG31326.1"/>
    <property type="molecule type" value="Genomic_DNA"/>
</dbReference>
<organism evidence="3 4">
    <name type="scientific">Sphaerisporangium album</name>
    <dbReference type="NCBI Taxonomy" id="509200"/>
    <lineage>
        <taxon>Bacteria</taxon>
        <taxon>Bacillati</taxon>
        <taxon>Actinomycetota</taxon>
        <taxon>Actinomycetes</taxon>
        <taxon>Streptosporangiales</taxon>
        <taxon>Streptosporangiaceae</taxon>
        <taxon>Sphaerisporangium</taxon>
    </lineage>
</organism>
<sequence>MAERGVGSRAEGPVPGTTEPVLGTPGSFGERPGRGRRAGRSVLFAVIAVIVVAAMGGWGYVMMSAKGNPEVLTEVIAFEVQGPGSVTVTFQAHKPADREAVCQLRATDTEHVEVGTRSVTLPRGESDVRLTERVQTSARATSGDVQYCYLVQ</sequence>
<keyword evidence="2" id="KW-1133">Transmembrane helix</keyword>
<proteinExistence type="predicted"/>
<dbReference type="InterPro" id="IPR025443">
    <property type="entry name" value="DUF4307"/>
</dbReference>
<keyword evidence="2" id="KW-0472">Membrane</keyword>
<dbReference type="RefSeq" id="WP_114028704.1">
    <property type="nucleotide sequence ID" value="NZ_QOIL01000005.1"/>
</dbReference>
<keyword evidence="4" id="KW-1185">Reference proteome</keyword>
<evidence type="ECO:0000256" key="1">
    <source>
        <dbReference type="SAM" id="MobiDB-lite"/>
    </source>
</evidence>
<dbReference type="Proteomes" id="UP000253094">
    <property type="component" value="Unassembled WGS sequence"/>
</dbReference>
<dbReference type="AlphaFoldDB" id="A0A367FLP9"/>
<feature type="region of interest" description="Disordered" evidence="1">
    <location>
        <begin position="1"/>
        <end position="35"/>
    </location>
</feature>
<dbReference type="OrthoDB" id="3542971at2"/>
<feature type="transmembrane region" description="Helical" evidence="2">
    <location>
        <begin position="41"/>
        <end position="61"/>
    </location>
</feature>
<comment type="caution">
    <text evidence="3">The sequence shown here is derived from an EMBL/GenBank/DDBJ whole genome shotgun (WGS) entry which is preliminary data.</text>
</comment>
<reference evidence="3 4" key="1">
    <citation type="submission" date="2018-06" db="EMBL/GenBank/DDBJ databases">
        <title>Sphaerisporangium craniellae sp. nov., isolated from a marine sponge in the South China Sea.</title>
        <authorList>
            <person name="Li L."/>
        </authorList>
    </citation>
    <scope>NUCLEOTIDE SEQUENCE [LARGE SCALE GENOMIC DNA]</scope>
    <source>
        <strain evidence="3 4">CCTCC AA 208026</strain>
    </source>
</reference>
<protein>
    <submittedName>
        <fullName evidence="3">DUF4307 domain-containing protein</fullName>
    </submittedName>
</protein>
<dbReference type="Pfam" id="PF14155">
    <property type="entry name" value="DUF4307"/>
    <property type="match status" value="1"/>
</dbReference>
<evidence type="ECO:0000313" key="3">
    <source>
        <dbReference type="EMBL" id="RCG31326.1"/>
    </source>
</evidence>
<evidence type="ECO:0000256" key="2">
    <source>
        <dbReference type="SAM" id="Phobius"/>
    </source>
</evidence>
<accession>A0A367FLP9</accession>
<evidence type="ECO:0000313" key="4">
    <source>
        <dbReference type="Proteomes" id="UP000253094"/>
    </source>
</evidence>
<keyword evidence="2" id="KW-0812">Transmembrane</keyword>